<accession>A0A814RWD9</accession>
<evidence type="ECO:0000256" key="1">
    <source>
        <dbReference type="SAM" id="MobiDB-lite"/>
    </source>
</evidence>
<dbReference type="AlphaFoldDB" id="A0A814RWD9"/>
<evidence type="ECO:0000313" key="3">
    <source>
        <dbReference type="EMBL" id="CAF1139837.1"/>
    </source>
</evidence>
<dbReference type="OrthoDB" id="10069643at2759"/>
<keyword evidence="2" id="KW-0472">Membrane</keyword>
<organism evidence="3 4">
    <name type="scientific">Adineta ricciae</name>
    <name type="common">Rotifer</name>
    <dbReference type="NCBI Taxonomy" id="249248"/>
    <lineage>
        <taxon>Eukaryota</taxon>
        <taxon>Metazoa</taxon>
        <taxon>Spiralia</taxon>
        <taxon>Gnathifera</taxon>
        <taxon>Rotifera</taxon>
        <taxon>Eurotatoria</taxon>
        <taxon>Bdelloidea</taxon>
        <taxon>Adinetida</taxon>
        <taxon>Adinetidae</taxon>
        <taxon>Adineta</taxon>
    </lineage>
</organism>
<evidence type="ECO:0000313" key="4">
    <source>
        <dbReference type="Proteomes" id="UP000663852"/>
    </source>
</evidence>
<evidence type="ECO:0000256" key="2">
    <source>
        <dbReference type="SAM" id="Phobius"/>
    </source>
</evidence>
<feature type="compositionally biased region" description="Polar residues" evidence="1">
    <location>
        <begin position="108"/>
        <end position="123"/>
    </location>
</feature>
<dbReference type="EMBL" id="CAJNOJ010000113">
    <property type="protein sequence ID" value="CAF1139837.1"/>
    <property type="molecule type" value="Genomic_DNA"/>
</dbReference>
<feature type="region of interest" description="Disordered" evidence="1">
    <location>
        <begin position="108"/>
        <end position="128"/>
    </location>
</feature>
<feature type="transmembrane region" description="Helical" evidence="2">
    <location>
        <begin position="6"/>
        <end position="35"/>
    </location>
</feature>
<feature type="region of interest" description="Disordered" evidence="1">
    <location>
        <begin position="215"/>
        <end position="244"/>
    </location>
</feature>
<comment type="caution">
    <text evidence="3">The sequence shown here is derived from an EMBL/GenBank/DDBJ whole genome shotgun (WGS) entry which is preliminary data.</text>
</comment>
<keyword evidence="2" id="KW-0812">Transmembrane</keyword>
<protein>
    <submittedName>
        <fullName evidence="3">Uncharacterized protein</fullName>
    </submittedName>
</protein>
<feature type="compositionally biased region" description="Low complexity" evidence="1">
    <location>
        <begin position="215"/>
        <end position="241"/>
    </location>
</feature>
<sequence>MFDPTLVLRFVLMAVTAATGVGVISAGITVGVIVAQQQGFLRESTVVFKSSAAIAINRYIEPSEVPLFYDAVETMLELADNVKEVLRDKYGDKFVNVEIETFSATPNVTLNDSQTSPPDTKSAASDVESSDINLRTHNAAKIEGQPNCSHKRFEIDNCTDFPGSILECVNQTIPVYQCTNETMDTIKCDGNITLRIPHHCYSGSNQTLPTNPTFPTTTRISSTSTQTTTTALSEESTTTTTAEHKCEAPANATGQRSIVFSKMYLYFNAKQSDAPLVDDIVAALKNIKPPIVLYNVCRAPSPAAGSYNSTLSHVAKPEKTNIELSEVQSKPSVSDNLKDTVNAEADAAKENILPHDSTAAIK</sequence>
<dbReference type="Proteomes" id="UP000663852">
    <property type="component" value="Unassembled WGS sequence"/>
</dbReference>
<gene>
    <name evidence="3" type="ORF">EDS130_LOCUS22026</name>
</gene>
<keyword evidence="2" id="KW-1133">Transmembrane helix</keyword>
<proteinExistence type="predicted"/>
<reference evidence="3" key="1">
    <citation type="submission" date="2021-02" db="EMBL/GenBank/DDBJ databases">
        <authorList>
            <person name="Nowell W R."/>
        </authorList>
    </citation>
    <scope>NUCLEOTIDE SEQUENCE</scope>
</reference>
<name>A0A814RWD9_ADIRI</name>